<name>A0A1F4T7Z6_UNCSA</name>
<protein>
    <submittedName>
        <fullName evidence="1">Uncharacterized protein</fullName>
    </submittedName>
</protein>
<gene>
    <name evidence="1" type="ORF">A3K49_07765</name>
</gene>
<dbReference type="Proteomes" id="UP000178602">
    <property type="component" value="Unassembled WGS sequence"/>
</dbReference>
<reference evidence="1 2" key="1">
    <citation type="journal article" date="2016" name="Nat. Commun.">
        <title>Thousands of microbial genomes shed light on interconnected biogeochemical processes in an aquifer system.</title>
        <authorList>
            <person name="Anantharaman K."/>
            <person name="Brown C.T."/>
            <person name="Hug L.A."/>
            <person name="Sharon I."/>
            <person name="Castelle C.J."/>
            <person name="Probst A.J."/>
            <person name="Thomas B.C."/>
            <person name="Singh A."/>
            <person name="Wilkins M.J."/>
            <person name="Karaoz U."/>
            <person name="Brodie E.L."/>
            <person name="Williams K.H."/>
            <person name="Hubbard S.S."/>
            <person name="Banfield J.F."/>
        </authorList>
    </citation>
    <scope>NUCLEOTIDE SEQUENCE [LARGE SCALE GENOMIC DNA]</scope>
</reference>
<comment type="caution">
    <text evidence="1">The sequence shown here is derived from an EMBL/GenBank/DDBJ whole genome shotgun (WGS) entry which is preliminary data.</text>
</comment>
<organism evidence="1 2">
    <name type="scientific">candidate division WOR-1 bacterium RIFOXYC12_FULL_54_18</name>
    <dbReference type="NCBI Taxonomy" id="1802584"/>
    <lineage>
        <taxon>Bacteria</taxon>
        <taxon>Bacillati</taxon>
        <taxon>Saganbacteria</taxon>
    </lineage>
</organism>
<evidence type="ECO:0000313" key="1">
    <source>
        <dbReference type="EMBL" id="OGC28824.1"/>
    </source>
</evidence>
<evidence type="ECO:0000313" key="2">
    <source>
        <dbReference type="Proteomes" id="UP000178602"/>
    </source>
</evidence>
<sequence length="744" mass="81649">MPPEVNVSSLNPDRRRIVRDLLIIDDLVGYSKSGAGYVDGYATSFLLGQTSTGISLSPEAKGMLTDRTRPKTANQVSARQESRLTIQNKERYRQYQGRLNRPESHADLEAVLREIDNDRSISDARQKDYMKDCLIIDDLNGFRQDKTHYAQGYVYQALLGNLTGVSTETKLLINGSVDVVTGNVIVSPLGIANVKAQLLRELGTSREYIKLRDTLTTPYSNQDLLGALCQLDPREPFCLQILTIGPRVRPGEQNKTIRLTGLNLPDAAQVDISSPNPGLPPITVEPGSYVRIDDRQATIKVSVPDNFPANALPVSYSLTVASQNGLYRSTVTNAIRIVGAAGDPTEPGVPCESPRVCAIPYPPLKLFVAPETLMANNESQTLNIVGDGADSIKMIRLIVPATGTDVVVPITVSQEMFSDGGRRLSIRIALDPIKLAALFPDRAKGPFQLKLIVTDGAGQIVTVSNDLTIIVIQDRVIVERVPYQLPPLVHNVIRPDLSIGVSIQENSSSVPLVLGLNPGLIGKTAPIKSQYFELAAKGDCSFFSGEVVDGCRAQGYINIAYWGFKLESAGQAKYATSGSVYNLPYYYERTSFMTDGRFSLSYTPGRALSVRASGEWSYVKTMDDQRDKRFRLSGEGFITFGDGRSVYVPEKLNLRFGVVPSGERVVAGEAQELRGGGIGFDARWDRGLFAGLPLGLYFGWERISSANENNPHNLYGGVNFDLMRFIDRTVGYQDFSKYLLTQQH</sequence>
<dbReference type="EMBL" id="MEUG01000001">
    <property type="protein sequence ID" value="OGC28824.1"/>
    <property type="molecule type" value="Genomic_DNA"/>
</dbReference>
<accession>A0A1F4T7Z6</accession>
<dbReference type="AlphaFoldDB" id="A0A1F4T7Z6"/>
<proteinExistence type="predicted"/>